<name>A0AA86QDL1_9EUKA</name>
<comment type="caution">
    <text evidence="1">The sequence shown here is derived from an EMBL/GenBank/DDBJ whole genome shotgun (WGS) entry which is preliminary data.</text>
</comment>
<dbReference type="EMBL" id="CATOUU010000884">
    <property type="protein sequence ID" value="CAI9957329.1"/>
    <property type="molecule type" value="Genomic_DNA"/>
</dbReference>
<reference evidence="1" key="1">
    <citation type="submission" date="2023-06" db="EMBL/GenBank/DDBJ databases">
        <authorList>
            <person name="Kurt Z."/>
        </authorList>
    </citation>
    <scope>NUCLEOTIDE SEQUENCE</scope>
</reference>
<keyword evidence="3" id="KW-1185">Reference proteome</keyword>
<dbReference type="AlphaFoldDB" id="A0AA86QDL1"/>
<dbReference type="InterPro" id="IPR011992">
    <property type="entry name" value="EF-hand-dom_pair"/>
</dbReference>
<sequence>MDRFRRIDQGGKNYIDANDLQVAFSTPASKYPIVGARMLLRLFADGSQMNFEQFVNMSKFIQQVLIAFKRHSPQGMQIAQFRAAIQELGIFIEEQTSISMYQLALDMNNNHFGLLEFQFVVVFLRLGEQLFNSWTGDGDGLLHIGYERMLCLLMWFM</sequence>
<evidence type="ECO:0000313" key="3">
    <source>
        <dbReference type="Proteomes" id="UP001642409"/>
    </source>
</evidence>
<dbReference type="SUPFAM" id="SSF47473">
    <property type="entry name" value="EF-hand"/>
    <property type="match status" value="1"/>
</dbReference>
<accession>A0AA86QDL1</accession>
<dbReference type="Gene3D" id="1.10.238.10">
    <property type="entry name" value="EF-hand"/>
    <property type="match status" value="1"/>
</dbReference>
<evidence type="ECO:0000313" key="2">
    <source>
        <dbReference type="EMBL" id="CAL6013037.1"/>
    </source>
</evidence>
<gene>
    <name evidence="2" type="ORF">HINF_LOCUS23596</name>
    <name evidence="1" type="ORF">HINF_LOCUS44974</name>
</gene>
<protein>
    <submittedName>
        <fullName evidence="1">EF-hand protein</fullName>
    </submittedName>
    <submittedName>
        <fullName evidence="2">EF-hand_protein</fullName>
    </submittedName>
</protein>
<proteinExistence type="predicted"/>
<dbReference type="EMBL" id="CAXDID020000067">
    <property type="protein sequence ID" value="CAL6013037.1"/>
    <property type="molecule type" value="Genomic_DNA"/>
</dbReference>
<organism evidence="1">
    <name type="scientific">Hexamita inflata</name>
    <dbReference type="NCBI Taxonomy" id="28002"/>
    <lineage>
        <taxon>Eukaryota</taxon>
        <taxon>Metamonada</taxon>
        <taxon>Diplomonadida</taxon>
        <taxon>Hexamitidae</taxon>
        <taxon>Hexamitinae</taxon>
        <taxon>Hexamita</taxon>
    </lineage>
</organism>
<dbReference type="Proteomes" id="UP001642409">
    <property type="component" value="Unassembled WGS sequence"/>
</dbReference>
<evidence type="ECO:0000313" key="1">
    <source>
        <dbReference type="EMBL" id="CAI9957329.1"/>
    </source>
</evidence>
<reference evidence="2 3" key="2">
    <citation type="submission" date="2024-07" db="EMBL/GenBank/DDBJ databases">
        <authorList>
            <person name="Akdeniz Z."/>
        </authorList>
    </citation>
    <scope>NUCLEOTIDE SEQUENCE [LARGE SCALE GENOMIC DNA]</scope>
</reference>